<evidence type="ECO:0000313" key="2">
    <source>
        <dbReference type="EMBL" id="MDL0430217.1"/>
    </source>
</evidence>
<gene>
    <name evidence="2" type="ORF">QPM17_03720</name>
</gene>
<name>A0ABT7I7U5_9GAMM</name>
<feature type="compositionally biased region" description="Polar residues" evidence="1">
    <location>
        <begin position="77"/>
        <end position="86"/>
    </location>
</feature>
<feature type="region of interest" description="Disordered" evidence="1">
    <location>
        <begin position="65"/>
        <end position="86"/>
    </location>
</feature>
<comment type="caution">
    <text evidence="2">The sequence shown here is derived from an EMBL/GenBank/DDBJ whole genome shotgun (WGS) entry which is preliminary data.</text>
</comment>
<proteinExistence type="predicted"/>
<accession>A0ABT7I7U5</accession>
<dbReference type="EMBL" id="JASSVS010000002">
    <property type="protein sequence ID" value="MDL0430217.1"/>
    <property type="molecule type" value="Genomic_DNA"/>
</dbReference>
<dbReference type="Proteomes" id="UP001227964">
    <property type="component" value="Unassembled WGS sequence"/>
</dbReference>
<keyword evidence="3" id="KW-1185">Reference proteome</keyword>
<organism evidence="2 3">
    <name type="scientific">Marinobacter azerbaijanicus</name>
    <dbReference type="NCBI Taxonomy" id="3050455"/>
    <lineage>
        <taxon>Bacteria</taxon>
        <taxon>Pseudomonadati</taxon>
        <taxon>Pseudomonadota</taxon>
        <taxon>Gammaproteobacteria</taxon>
        <taxon>Pseudomonadales</taxon>
        <taxon>Marinobacteraceae</taxon>
        <taxon>Marinobacter</taxon>
    </lineage>
</organism>
<sequence length="86" mass="9871">MTSEEFAERFQKHPLGHCFQAMEITDTVFKLENTAVMAKGMLLLLEFQGEITKEEYEFLIRASQGNAQRNKKRIEKTSSAGTQTKQ</sequence>
<protein>
    <submittedName>
        <fullName evidence="2">Uncharacterized protein</fullName>
    </submittedName>
</protein>
<reference evidence="2 3" key="1">
    <citation type="submission" date="2023-06" db="EMBL/GenBank/DDBJ databases">
        <title>Marinobacter azerbaijanicus a moderately halophilic, isolated from Urmia Lake in Azerbaijan region of Iran.</title>
        <authorList>
            <person name="Sanchez-Porro C."/>
            <person name="Aghdam E.M."/>
            <person name="Saheb S.M."/>
            <person name="Tarhriz V."/>
            <person name="Kazemi E."/>
            <person name="Ammozegar M.A."/>
            <person name="Ventosa A."/>
            <person name="Hejazi M.S."/>
        </authorList>
    </citation>
    <scope>NUCLEOTIDE SEQUENCE [LARGE SCALE GENOMIC DNA]</scope>
    <source>
        <strain evidence="2 3">TBZ242</strain>
    </source>
</reference>
<evidence type="ECO:0000313" key="3">
    <source>
        <dbReference type="Proteomes" id="UP001227964"/>
    </source>
</evidence>
<dbReference type="RefSeq" id="WP_285388892.1">
    <property type="nucleotide sequence ID" value="NZ_JASSVS010000002.1"/>
</dbReference>
<evidence type="ECO:0000256" key="1">
    <source>
        <dbReference type="SAM" id="MobiDB-lite"/>
    </source>
</evidence>